<comment type="caution">
    <text evidence="2">The sequence shown here is derived from an EMBL/GenBank/DDBJ whole genome shotgun (WGS) entry which is preliminary data.</text>
</comment>
<name>A0A8J8NNI4_HALGN</name>
<evidence type="ECO:0000313" key="2">
    <source>
        <dbReference type="EMBL" id="TNV78133.1"/>
    </source>
</evidence>
<sequence>MGKINKALNRSNFKNTHKPSFGQGNHFQQRFQEREQNREEKKDLKLIDLDSSQQDRKDIKFVFKLPQTTKSVKKLLEEAQSDGDKLIILQRVRDYYNPILEPKHTDKFKQFVVCLIAYYLQQDIESEAVCSHLKELCSQFGALFSAYLKSKLTKILQVLKELRDSALSEDLDKLLGQVVDCQALVINVLEFPNNSKLLEVLEQTVGHVYQMSDLFMGESQLMLNVVQNDILICGRLHKKFNPAISMVLIKMMNDGERGTDFKVQVQDMVKDHLRGNH</sequence>
<gene>
    <name evidence="2" type="ORF">FGO68_gene6793</name>
</gene>
<dbReference type="GO" id="GO:0032040">
    <property type="term" value="C:small-subunit processome"/>
    <property type="evidence" value="ECO:0007669"/>
    <property type="project" value="InterPro"/>
</dbReference>
<dbReference type="Proteomes" id="UP000785679">
    <property type="component" value="Unassembled WGS sequence"/>
</dbReference>
<dbReference type="OrthoDB" id="441771at2759"/>
<organism evidence="2 3">
    <name type="scientific">Halteria grandinella</name>
    <dbReference type="NCBI Taxonomy" id="5974"/>
    <lineage>
        <taxon>Eukaryota</taxon>
        <taxon>Sar</taxon>
        <taxon>Alveolata</taxon>
        <taxon>Ciliophora</taxon>
        <taxon>Intramacronucleata</taxon>
        <taxon>Spirotrichea</taxon>
        <taxon>Stichotrichia</taxon>
        <taxon>Sporadotrichida</taxon>
        <taxon>Halteriidae</taxon>
        <taxon>Halteria</taxon>
    </lineage>
</organism>
<dbReference type="InterPro" id="IPR007276">
    <property type="entry name" value="Nop14"/>
</dbReference>
<feature type="region of interest" description="Disordered" evidence="1">
    <location>
        <begin position="1"/>
        <end position="24"/>
    </location>
</feature>
<evidence type="ECO:0000256" key="1">
    <source>
        <dbReference type="SAM" id="MobiDB-lite"/>
    </source>
</evidence>
<keyword evidence="3" id="KW-1185">Reference proteome</keyword>
<evidence type="ECO:0000313" key="3">
    <source>
        <dbReference type="Proteomes" id="UP000785679"/>
    </source>
</evidence>
<dbReference type="AlphaFoldDB" id="A0A8J8NNI4"/>
<dbReference type="EMBL" id="RRYP01010834">
    <property type="protein sequence ID" value="TNV78133.1"/>
    <property type="molecule type" value="Genomic_DNA"/>
</dbReference>
<accession>A0A8J8NNI4</accession>
<proteinExistence type="predicted"/>
<reference evidence="2" key="1">
    <citation type="submission" date="2019-06" db="EMBL/GenBank/DDBJ databases">
        <authorList>
            <person name="Zheng W."/>
        </authorList>
    </citation>
    <scope>NUCLEOTIDE SEQUENCE</scope>
    <source>
        <strain evidence="2">QDHG01</strain>
    </source>
</reference>
<protein>
    <submittedName>
        <fullName evidence="2">Uncharacterized protein</fullName>
    </submittedName>
</protein>
<dbReference type="Pfam" id="PF04147">
    <property type="entry name" value="Nop14"/>
    <property type="match status" value="1"/>
</dbReference>